<keyword evidence="2" id="KW-0812">Transmembrane</keyword>
<keyword evidence="5" id="KW-1185">Reference proteome</keyword>
<proteinExistence type="predicted"/>
<keyword evidence="2" id="KW-1133">Transmembrane helix</keyword>
<dbReference type="InterPro" id="IPR038587">
    <property type="entry name" value="Ribosomal_eL40_sf"/>
</dbReference>
<gene>
    <name evidence="4" type="ORF">H9Q79_12625</name>
</gene>
<feature type="compositionally biased region" description="Pro residues" evidence="1">
    <location>
        <begin position="74"/>
        <end position="85"/>
    </location>
</feature>
<organism evidence="4 5">
    <name type="scientific">Wansuia hejianensis</name>
    <dbReference type="NCBI Taxonomy" id="2763667"/>
    <lineage>
        <taxon>Bacteria</taxon>
        <taxon>Bacillati</taxon>
        <taxon>Bacillota</taxon>
        <taxon>Clostridia</taxon>
        <taxon>Lachnospirales</taxon>
        <taxon>Lachnospiraceae</taxon>
        <taxon>Wansuia</taxon>
    </lineage>
</organism>
<accession>A0A7G9GAC1</accession>
<protein>
    <submittedName>
        <fullName evidence="4">Zinc ribbon domain-containing protein</fullName>
    </submittedName>
</protein>
<dbReference type="KEGG" id="whj:H9Q79_12625"/>
<dbReference type="Proteomes" id="UP000515860">
    <property type="component" value="Chromosome"/>
</dbReference>
<sequence>MNENLLLIICAVGVVALIYLIRYIIAKVVYKGTDAIENKLRQIEPGTRATGNQSLAERLGVPGQNPPAVQSNQTPPPQPVSPQPGNPADIQVVSAQGQTASFCTKCGAAVKPGSTFCVKCGAELKKN</sequence>
<feature type="domain" description="Zinc-ribbon" evidence="3">
    <location>
        <begin position="102"/>
        <end position="124"/>
    </location>
</feature>
<dbReference type="Gene3D" id="4.10.1060.50">
    <property type="match status" value="1"/>
</dbReference>
<dbReference type="AlphaFoldDB" id="A0A7G9GAC1"/>
<dbReference type="InterPro" id="IPR026870">
    <property type="entry name" value="Zinc_ribbon_dom"/>
</dbReference>
<keyword evidence="2" id="KW-0472">Membrane</keyword>
<reference evidence="4 5" key="1">
    <citation type="submission" date="2020-08" db="EMBL/GenBank/DDBJ databases">
        <authorList>
            <person name="Liu C."/>
            <person name="Sun Q."/>
        </authorList>
    </citation>
    <scope>NUCLEOTIDE SEQUENCE [LARGE SCALE GENOMIC DNA]</scope>
    <source>
        <strain evidence="4 5">NSJ-29</strain>
    </source>
</reference>
<evidence type="ECO:0000256" key="2">
    <source>
        <dbReference type="SAM" id="Phobius"/>
    </source>
</evidence>
<dbReference type="Pfam" id="PF13240">
    <property type="entry name" value="Zn_Ribbon_1"/>
    <property type="match status" value="1"/>
</dbReference>
<feature type="region of interest" description="Disordered" evidence="1">
    <location>
        <begin position="47"/>
        <end position="89"/>
    </location>
</feature>
<feature type="transmembrane region" description="Helical" evidence="2">
    <location>
        <begin position="6"/>
        <end position="25"/>
    </location>
</feature>
<evidence type="ECO:0000259" key="3">
    <source>
        <dbReference type="Pfam" id="PF13240"/>
    </source>
</evidence>
<evidence type="ECO:0000313" key="5">
    <source>
        <dbReference type="Proteomes" id="UP000515860"/>
    </source>
</evidence>
<dbReference type="RefSeq" id="WP_249328435.1">
    <property type="nucleotide sequence ID" value="NZ_CP060635.1"/>
</dbReference>
<evidence type="ECO:0000313" key="4">
    <source>
        <dbReference type="EMBL" id="QNM07753.1"/>
    </source>
</evidence>
<evidence type="ECO:0000256" key="1">
    <source>
        <dbReference type="SAM" id="MobiDB-lite"/>
    </source>
</evidence>
<name>A0A7G9GAC1_9FIRM</name>
<dbReference type="EMBL" id="CP060635">
    <property type="protein sequence ID" value="QNM07753.1"/>
    <property type="molecule type" value="Genomic_DNA"/>
</dbReference>